<keyword evidence="3" id="KW-0732">Signal</keyword>
<dbReference type="InterPro" id="IPR006597">
    <property type="entry name" value="Sel1-like"/>
</dbReference>
<evidence type="ECO:0000256" key="3">
    <source>
        <dbReference type="SAM" id="SignalP"/>
    </source>
</evidence>
<proteinExistence type="predicted"/>
<dbReference type="InterPro" id="IPR011990">
    <property type="entry name" value="TPR-like_helical_dom_sf"/>
</dbReference>
<feature type="chain" id="PRO_5045079013" evidence="3">
    <location>
        <begin position="31"/>
        <end position="691"/>
    </location>
</feature>
<organism evidence="4 5">
    <name type="scientific">Sphagnum troendelagicum</name>
    <dbReference type="NCBI Taxonomy" id="128251"/>
    <lineage>
        <taxon>Eukaryota</taxon>
        <taxon>Viridiplantae</taxon>
        <taxon>Streptophyta</taxon>
        <taxon>Embryophyta</taxon>
        <taxon>Bryophyta</taxon>
        <taxon>Sphagnophytina</taxon>
        <taxon>Sphagnopsida</taxon>
        <taxon>Sphagnales</taxon>
        <taxon>Sphagnaceae</taxon>
        <taxon>Sphagnum</taxon>
    </lineage>
</organism>
<name>A0ABP0V554_9BRYO</name>
<feature type="region of interest" description="Disordered" evidence="1">
    <location>
        <begin position="44"/>
        <end position="63"/>
    </location>
</feature>
<dbReference type="InterPro" id="IPR044623">
    <property type="entry name" value="HRD3"/>
</dbReference>
<dbReference type="EMBL" id="OZ019901">
    <property type="protein sequence ID" value="CAK9236759.1"/>
    <property type="molecule type" value="Genomic_DNA"/>
</dbReference>
<dbReference type="SUPFAM" id="SSF81901">
    <property type="entry name" value="HCP-like"/>
    <property type="match status" value="4"/>
</dbReference>
<evidence type="ECO:0000256" key="1">
    <source>
        <dbReference type="SAM" id="MobiDB-lite"/>
    </source>
</evidence>
<keyword evidence="5" id="KW-1185">Reference proteome</keyword>
<sequence length="691" mass="77511">MGPSLQRDLRAVMRFMVLLVVFVLLPVVSATKNFVILLEDDDSREPVDSVSNSGEELEGLSEAKKMGRMGFASDAEEPVVEWDEFGDSEDKTDDDLDPGSWKQMLENPESSRQGSEYAMGVRKMFEGIISEGEPVMLLKEAIRHLQADADHGNAHSQSTLAFLLATGVGVQQSDSKAFLYHHFAAKGGNFQSKMALAYTYSRQQMHEEAVKLYAELAATAMASFISSKDAPLMEPVQLNVGFEESRETLKKFRGEDDDDFQFLEYQAHKGYTEAMYRLGVFYYFGLRGVHRDHSKALTWLLKAVEKSDARSMELLGEIYARGYGVERNYSRAYEWFLEAARKKHYSALNGIGYLYVKGQGVADGKNHTMAKEYFKRAAEAGDSHGHYNLGVLYLEGMGVKKDVKEACKLFLIAANKGHPKAFYQLAKMQQTGIPGMKKDVATAAALYKIVAERGPWGSLMWWALECYLKGQIGKALLLYLRAAELGYEAAQSNAAWILEKYHSEGICLGKAGLCTDVERHQRAHTLWRYAAEQGNEHAALLIGDAYFYGRGTEKDLDRAAEAYMRTQLQQNPQAMFNLGYMYEHGLGLPKDLHLAKRHYDQALDTEPAAALPVTLALMSLWLRQHYGDSIVVKAMDSLPQIIVRVGDSFMGFFVDEGNVTLVTLFVCLLTVLYLRQRQRQVVAVNIQPPPQ</sequence>
<feature type="compositionally biased region" description="Acidic residues" evidence="1">
    <location>
        <begin position="81"/>
        <end position="97"/>
    </location>
</feature>
<evidence type="ECO:0000313" key="4">
    <source>
        <dbReference type="EMBL" id="CAK9236759.1"/>
    </source>
</evidence>
<dbReference type="Gene3D" id="1.25.40.10">
    <property type="entry name" value="Tetratricopeptide repeat domain"/>
    <property type="match status" value="2"/>
</dbReference>
<keyword evidence="2" id="KW-0812">Transmembrane</keyword>
<dbReference type="PANTHER" id="PTHR45084">
    <property type="entry name" value="ERAD-ASSOCIATED E3 UBIQUITIN-PROTEIN LIGASE COMPONENT HRD3A-RELATED"/>
    <property type="match status" value="1"/>
</dbReference>
<dbReference type="Pfam" id="PF08238">
    <property type="entry name" value="Sel1"/>
    <property type="match status" value="10"/>
</dbReference>
<reference evidence="4" key="1">
    <citation type="submission" date="2024-02" db="EMBL/GenBank/DDBJ databases">
        <authorList>
            <consortium name="ELIXIR-Norway"/>
            <consortium name="Elixir Norway"/>
        </authorList>
    </citation>
    <scope>NUCLEOTIDE SEQUENCE</scope>
</reference>
<gene>
    <name evidence="4" type="ORF">CSSPTR1EN2_LOCUS23159</name>
</gene>
<dbReference type="SMART" id="SM00671">
    <property type="entry name" value="SEL1"/>
    <property type="match status" value="8"/>
</dbReference>
<keyword evidence="2" id="KW-0472">Membrane</keyword>
<dbReference type="PANTHER" id="PTHR45084:SF1">
    <property type="entry name" value="ERAD-ASSOCIATED E3 UBIQUITIN-PROTEIN LIGASE COMPONENT HRD3A-RELATED"/>
    <property type="match status" value="1"/>
</dbReference>
<protein>
    <submittedName>
        <fullName evidence="4">Uncharacterized protein</fullName>
    </submittedName>
</protein>
<feature type="transmembrane region" description="Helical" evidence="2">
    <location>
        <begin position="657"/>
        <end position="674"/>
    </location>
</feature>
<accession>A0ABP0V554</accession>
<evidence type="ECO:0000313" key="5">
    <source>
        <dbReference type="Proteomes" id="UP001497512"/>
    </source>
</evidence>
<keyword evidence="2" id="KW-1133">Transmembrane helix</keyword>
<feature type="region of interest" description="Disordered" evidence="1">
    <location>
        <begin position="81"/>
        <end position="113"/>
    </location>
</feature>
<evidence type="ECO:0000256" key="2">
    <source>
        <dbReference type="SAM" id="Phobius"/>
    </source>
</evidence>
<feature type="signal peptide" evidence="3">
    <location>
        <begin position="1"/>
        <end position="30"/>
    </location>
</feature>
<dbReference type="Proteomes" id="UP001497512">
    <property type="component" value="Chromosome 9"/>
</dbReference>